<feature type="binding site" evidence="7">
    <location>
        <position position="54"/>
    </location>
    <ligand>
        <name>ATP</name>
        <dbReference type="ChEBI" id="CHEBI:30616"/>
    </ligand>
</feature>
<dbReference type="AlphaFoldDB" id="A0A078ATW3"/>
<evidence type="ECO:0000259" key="10">
    <source>
        <dbReference type="PROSITE" id="PS50011"/>
    </source>
</evidence>
<evidence type="ECO:0000256" key="3">
    <source>
        <dbReference type="ARBA" id="ARBA00022679"/>
    </source>
</evidence>
<dbReference type="InterPro" id="IPR050660">
    <property type="entry name" value="NEK_Ser/Thr_kinase"/>
</dbReference>
<dbReference type="Pfam" id="PF10498">
    <property type="entry name" value="IFT57"/>
    <property type="match status" value="1"/>
</dbReference>
<dbReference type="Gene3D" id="1.10.510.10">
    <property type="entry name" value="Transferase(Phosphotransferase) domain 1"/>
    <property type="match status" value="1"/>
</dbReference>
<dbReference type="InParanoid" id="A0A078ATW3"/>
<dbReference type="OrthoDB" id="248923at2759"/>
<dbReference type="PANTHER" id="PTHR43671:SF13">
    <property type="entry name" value="SERINE_THREONINE-PROTEIN KINASE NEK2"/>
    <property type="match status" value="1"/>
</dbReference>
<dbReference type="EMBL" id="CCKQ01013684">
    <property type="protein sequence ID" value="CDW85386.1"/>
    <property type="molecule type" value="Genomic_DNA"/>
</dbReference>
<keyword evidence="5 11" id="KW-0418">Kinase</keyword>
<dbReference type="Gene3D" id="3.30.200.20">
    <property type="entry name" value="Phosphorylase Kinase, domain 1"/>
    <property type="match status" value="1"/>
</dbReference>
<keyword evidence="6 7" id="KW-0067">ATP-binding</keyword>
<evidence type="ECO:0000256" key="4">
    <source>
        <dbReference type="ARBA" id="ARBA00022741"/>
    </source>
</evidence>
<proteinExistence type="inferred from homology"/>
<evidence type="ECO:0000256" key="6">
    <source>
        <dbReference type="ARBA" id="ARBA00022840"/>
    </source>
</evidence>
<dbReference type="InterPro" id="IPR000719">
    <property type="entry name" value="Prot_kinase_dom"/>
</dbReference>
<dbReference type="GO" id="GO:0005524">
    <property type="term" value="F:ATP binding"/>
    <property type="evidence" value="ECO:0007669"/>
    <property type="project" value="UniProtKB-UniRule"/>
</dbReference>
<protein>
    <recommendedName>
        <fullName evidence="2">non-specific serine/threonine protein kinase</fullName>
        <ecNumber evidence="2">2.7.11.1</ecNumber>
    </recommendedName>
</protein>
<evidence type="ECO:0000256" key="1">
    <source>
        <dbReference type="ARBA" id="ARBA00010886"/>
    </source>
</evidence>
<dbReference type="InterPro" id="IPR019530">
    <property type="entry name" value="Intra-flagellar_transport_57"/>
</dbReference>
<dbReference type="InterPro" id="IPR017441">
    <property type="entry name" value="Protein_kinase_ATP_BS"/>
</dbReference>
<reference evidence="11 12" key="1">
    <citation type="submission" date="2014-06" db="EMBL/GenBank/DDBJ databases">
        <authorList>
            <person name="Swart Estienne"/>
        </authorList>
    </citation>
    <scope>NUCLEOTIDE SEQUENCE [LARGE SCALE GENOMIC DNA]</scope>
    <source>
        <strain evidence="11 12">130c</strain>
    </source>
</reference>
<feature type="compositionally biased region" description="Polar residues" evidence="9">
    <location>
        <begin position="327"/>
        <end position="337"/>
    </location>
</feature>
<evidence type="ECO:0000313" key="11">
    <source>
        <dbReference type="EMBL" id="CDW85386.1"/>
    </source>
</evidence>
<dbReference type="EC" id="2.7.11.1" evidence="2"/>
<keyword evidence="4 7" id="KW-0547">Nucleotide-binding</keyword>
<dbReference type="PROSITE" id="PS00107">
    <property type="entry name" value="PROTEIN_KINASE_ATP"/>
    <property type="match status" value="1"/>
</dbReference>
<evidence type="ECO:0000256" key="7">
    <source>
        <dbReference type="PROSITE-ProRule" id="PRU10141"/>
    </source>
</evidence>
<dbReference type="SUPFAM" id="SSF56112">
    <property type="entry name" value="Protein kinase-like (PK-like)"/>
    <property type="match status" value="1"/>
</dbReference>
<evidence type="ECO:0000256" key="8">
    <source>
        <dbReference type="SAM" id="Coils"/>
    </source>
</evidence>
<keyword evidence="12" id="KW-1185">Reference proteome</keyword>
<evidence type="ECO:0000313" key="12">
    <source>
        <dbReference type="Proteomes" id="UP000039865"/>
    </source>
</evidence>
<evidence type="ECO:0000256" key="9">
    <source>
        <dbReference type="SAM" id="MobiDB-lite"/>
    </source>
</evidence>
<dbReference type="InterPro" id="IPR008271">
    <property type="entry name" value="Ser/Thr_kinase_AS"/>
</dbReference>
<organism evidence="11 12">
    <name type="scientific">Stylonychia lemnae</name>
    <name type="common">Ciliate</name>
    <dbReference type="NCBI Taxonomy" id="5949"/>
    <lineage>
        <taxon>Eukaryota</taxon>
        <taxon>Sar</taxon>
        <taxon>Alveolata</taxon>
        <taxon>Ciliophora</taxon>
        <taxon>Intramacronucleata</taxon>
        <taxon>Spirotrichea</taxon>
        <taxon>Stichotrichia</taxon>
        <taxon>Sporadotrichida</taxon>
        <taxon>Oxytrichidae</taxon>
        <taxon>Stylonychinae</taxon>
        <taxon>Stylonychia</taxon>
    </lineage>
</organism>
<dbReference type="PROSITE" id="PS00108">
    <property type="entry name" value="PROTEIN_KINASE_ST"/>
    <property type="match status" value="1"/>
</dbReference>
<gene>
    <name evidence="11" type="primary">Contig4918.g5262</name>
    <name evidence="11" type="ORF">STYLEM_14461</name>
</gene>
<dbReference type="PANTHER" id="PTHR43671">
    <property type="entry name" value="SERINE/THREONINE-PROTEIN KINASE NEK"/>
    <property type="match status" value="1"/>
</dbReference>
<evidence type="ECO:0000256" key="5">
    <source>
        <dbReference type="ARBA" id="ARBA00022777"/>
    </source>
</evidence>
<feature type="region of interest" description="Disordered" evidence="9">
    <location>
        <begin position="327"/>
        <end position="365"/>
    </location>
</feature>
<dbReference type="Proteomes" id="UP000039865">
    <property type="component" value="Unassembled WGS sequence"/>
</dbReference>
<comment type="similarity">
    <text evidence="1">Belongs to the protein kinase superfamily. NEK Ser/Thr protein kinase family. NIMA subfamily.</text>
</comment>
<feature type="coiled-coil region" evidence="8">
    <location>
        <begin position="587"/>
        <end position="651"/>
    </location>
</feature>
<accession>A0A078ATW3</accession>
<evidence type="ECO:0000256" key="2">
    <source>
        <dbReference type="ARBA" id="ARBA00012513"/>
    </source>
</evidence>
<name>A0A078ATW3_STYLE</name>
<keyword evidence="3" id="KW-0808">Transferase</keyword>
<dbReference type="GO" id="GO:0004674">
    <property type="term" value="F:protein serine/threonine kinase activity"/>
    <property type="evidence" value="ECO:0007669"/>
    <property type="project" value="UniProtKB-EC"/>
</dbReference>
<keyword evidence="8" id="KW-0175">Coiled coil</keyword>
<dbReference type="PROSITE" id="PS50011">
    <property type="entry name" value="PROTEIN_KINASE_DOM"/>
    <property type="match status" value="1"/>
</dbReference>
<dbReference type="SMART" id="SM00220">
    <property type="entry name" value="S_TKc"/>
    <property type="match status" value="1"/>
</dbReference>
<dbReference type="Pfam" id="PF00069">
    <property type="entry name" value="Pkinase"/>
    <property type="match status" value="1"/>
</dbReference>
<sequence length="759" mass="87812">MAEQQAKPQQTQEKSEFFDKVVRDYRIIKPIGEGKFSVVFKAQKLSDNVQVALKILKLIRQAAARQQFLEERRVWTYVWQIASALRHMFQVRIMHRDLKPANIFIDIQDNLKLGDLGLGRDFTSQTMEAYSRVGTPLYMSPEVLQGSGYDFKSDVWSLGCIAYELCALKSPFKDETKKMSLYDLFTKINQGVYTPLSASRYSSELRYLIDSMLRVDPQERVDINDVVIYCEKQIATLNKSDQNSNGTGKKVNRMDPILIMDDIIEKLHLLDYSTKFCAEKQRKPISRTYFAIKQDSEPTDLKVRNFVEISYWLMSLCYEGQDEVNISTNSANSQKPGSKNGRKDPRNAKRTPSATTPQKKDNPFKINFDKFKSESEAVDQLLQDVKKFKVSLPEHFSSKQNTYASDDEDEIIQGSDIVTSSHMPVTDQNQVGSKDLTDIALVQKNKRRLFFQQLNDEEQSEDDFHSQFKALMTESLKGRTTDLFKSGALNARTGSTAASENTQLLTKTTIQYKSNFQELATITQEIMTTNIDPVEWQKEVNRVKDQLSYKIFEGKNNFSNESDDVYNRRKQILQDAIVFQDNKVASANDLKQLAGRTDNKLQLLEEMEQQLAVLEDNILQKLSNEDGEMKIRNMKSNLSELRKQIDSMHQREGILRIALEKQIQISYLLSKEKKKSYEKRKKQNTLRITDRDAMQKAKIQMIQEEPLIEDDEEYFEKIHRKVKKSKKSMDLLGTDLAVTDKLKKKVDDDEEYSWDSDFD</sequence>
<dbReference type="InterPro" id="IPR011009">
    <property type="entry name" value="Kinase-like_dom_sf"/>
</dbReference>
<feature type="domain" description="Protein kinase" evidence="10">
    <location>
        <begin position="1"/>
        <end position="234"/>
    </location>
</feature>